<dbReference type="EMBL" id="CP009961">
    <property type="protein sequence ID" value="AKG38887.1"/>
    <property type="molecule type" value="Genomic_DNA"/>
</dbReference>
<dbReference type="OrthoDB" id="31562at2157"/>
<proteinExistence type="predicted"/>
<evidence type="ECO:0000313" key="1">
    <source>
        <dbReference type="EMBL" id="AKG38887.1"/>
    </source>
</evidence>
<gene>
    <name evidence="1" type="ORF">MA03_05940</name>
</gene>
<reference evidence="1 2" key="1">
    <citation type="journal article" date="2015" name="Stand. Genomic Sci.">
        <title>Complete genome sequence of and proposal of Thermofilum uzonense sp. nov. a novel hyperthermophilic crenarchaeon and emended description of the genus Thermofilum.</title>
        <authorList>
            <person name="Toshchakov S.V."/>
            <person name="Korzhenkov A.A."/>
            <person name="Samarov N.I."/>
            <person name="Mazunin I.O."/>
            <person name="Mozhey O.I."/>
            <person name="Shmyr I.S."/>
            <person name="Derbikova K.S."/>
            <person name="Taranov E.A."/>
            <person name="Dominova I.N."/>
            <person name="Bonch-Osmolovskaya E.A."/>
            <person name="Patrushev M.V."/>
            <person name="Podosokorskaya O.A."/>
            <person name="Kublanov I.V."/>
        </authorList>
    </citation>
    <scope>NUCLEOTIDE SEQUENCE [LARGE SCALE GENOMIC DNA]</scope>
    <source>
        <strain evidence="1 2">1807-2</strain>
    </source>
</reference>
<evidence type="ECO:0000313" key="2">
    <source>
        <dbReference type="Proteomes" id="UP000067434"/>
    </source>
</evidence>
<evidence type="ECO:0008006" key="3">
    <source>
        <dbReference type="Google" id="ProtNLM"/>
    </source>
</evidence>
<protein>
    <recommendedName>
        <fullName evidence="3">OB domain-containing protein</fullName>
    </recommendedName>
</protein>
<dbReference type="KEGG" id="thf:MA03_05940"/>
<dbReference type="Gene3D" id="2.40.50.140">
    <property type="entry name" value="Nucleic acid-binding proteins"/>
    <property type="match status" value="1"/>
</dbReference>
<dbReference type="SUPFAM" id="SSF50249">
    <property type="entry name" value="Nucleic acid-binding proteins"/>
    <property type="match status" value="1"/>
</dbReference>
<dbReference type="STRING" id="1550241.MA03_05940"/>
<dbReference type="Proteomes" id="UP000067434">
    <property type="component" value="Chromosome"/>
</dbReference>
<organism evidence="1 2">
    <name type="scientific">Infirmifilum uzonense</name>
    <dbReference type="NCBI Taxonomy" id="1550241"/>
    <lineage>
        <taxon>Archaea</taxon>
        <taxon>Thermoproteota</taxon>
        <taxon>Thermoprotei</taxon>
        <taxon>Thermofilales</taxon>
        <taxon>Thermofilaceae</taxon>
        <taxon>Infirmifilum</taxon>
    </lineage>
</organism>
<dbReference type="GeneID" id="25401753"/>
<sequence>MSSQEKDEIERIIQDILKARPQLTREKIEEMIEEKVREFGEIIRRDAAALMLAKELGVVLSREVAPASLTTLKIRDLAAGFRGVDVEGIIVFNSGIRRLANGKRYFRYALADESGIIWGVVWEENVEKYYDLLHIGARVRLLKVSVRKYRDKNEIFFEKNSSIKLVSKLELDELLQYIDKYNPGTRLVKTIRVISIDNKKCILGMDTNCSPVAVLTPFNVSPLENHFIVFSGCREFTMGDISFAQCDASSQEVLDEDLEKQKPFNCRRAMANDFFGFKADVLGYVLFRKNGGRVYLRLLSGGRETIDSLVVSHDKPLVEFTIGLDHTCEIVGARSSEGYYRETPCLKVIVGEQLKKPPRYEFSKFIGIQTFVLNRAVILSWSARVRCVEGKPLFHMNFLFDDGTSTRRGICNDPVVFKKIFAMPPEEACEFSPSTLDLLISYLTEELQGSEVILKGMMLPGGYRQPLIVRDVIFNG</sequence>
<dbReference type="PATRIC" id="fig|1550241.5.peg.1242"/>
<dbReference type="AlphaFoldDB" id="A0A0F7FHX1"/>
<dbReference type="RefSeq" id="WP_052884385.1">
    <property type="nucleotide sequence ID" value="NZ_CP009961.1"/>
</dbReference>
<dbReference type="InterPro" id="IPR012340">
    <property type="entry name" value="NA-bd_OB-fold"/>
</dbReference>
<keyword evidence="2" id="KW-1185">Reference proteome</keyword>
<dbReference type="HOGENOM" id="CLU_560982_0_0_2"/>
<accession>A0A0F7FHX1</accession>
<name>A0A0F7FHX1_9CREN</name>